<dbReference type="EMBL" id="GL945438">
    <property type="protein sequence ID" value="EGO21660.1"/>
    <property type="molecule type" value="Genomic_DNA"/>
</dbReference>
<dbReference type="Gene3D" id="3.30.559.10">
    <property type="entry name" value="Chloramphenicol acetyltransferase-like domain"/>
    <property type="match status" value="1"/>
</dbReference>
<proteinExistence type="predicted"/>
<dbReference type="KEGG" id="sla:SERLADRAFT_474325"/>
<protein>
    <submittedName>
        <fullName evidence="1">Uncharacterized protein</fullName>
    </submittedName>
</protein>
<dbReference type="RefSeq" id="XP_007321446.1">
    <property type="nucleotide sequence ID" value="XM_007321384.1"/>
</dbReference>
<dbReference type="InterPro" id="IPR023213">
    <property type="entry name" value="CAT-like_dom_sf"/>
</dbReference>
<gene>
    <name evidence="1" type="ORF">SERLADRAFT_474325</name>
</gene>
<dbReference type="HOGENOM" id="CLU_131282_1_0_1"/>
<dbReference type="AlphaFoldDB" id="F8P4X3"/>
<sequence length="180" mass="20116">MARVDWRISTGHLEVLRDMVLEAVSDHDNKVAAKITTQDCLTAYIVNVLNRCLGSSIHMITNAASYRHSDAPFVHPDVAGNLIYIVRSEVMPPYSKGVGTIATVIRKSIIEWRQAVFISNWMSAASYLMHAAALEGKQHFFLPQPDVLAVNSNLSLDWRVVNFGFPEPSQFFTSGVSKFY</sequence>
<name>F8P4X3_SERL9</name>
<dbReference type="GeneID" id="18820461"/>
<dbReference type="OrthoDB" id="1862401at2759"/>
<evidence type="ECO:0000313" key="1">
    <source>
        <dbReference type="EMBL" id="EGO21660.1"/>
    </source>
</evidence>
<accession>F8P4X3</accession>
<organism>
    <name type="scientific">Serpula lacrymans var. lacrymans (strain S7.9)</name>
    <name type="common">Dry rot fungus</name>
    <dbReference type="NCBI Taxonomy" id="578457"/>
    <lineage>
        <taxon>Eukaryota</taxon>
        <taxon>Fungi</taxon>
        <taxon>Dikarya</taxon>
        <taxon>Basidiomycota</taxon>
        <taxon>Agaricomycotina</taxon>
        <taxon>Agaricomycetes</taxon>
        <taxon>Agaricomycetidae</taxon>
        <taxon>Boletales</taxon>
        <taxon>Coniophorineae</taxon>
        <taxon>Serpulaceae</taxon>
        <taxon>Serpula</taxon>
    </lineage>
</organism>
<dbReference type="Proteomes" id="UP000008064">
    <property type="component" value="Unassembled WGS sequence"/>
</dbReference>
<reference evidence="1" key="1">
    <citation type="submission" date="2011-04" db="EMBL/GenBank/DDBJ databases">
        <title>Evolution of plant cell wall degrading machinery underlies the functional diversity of forest fungi.</title>
        <authorList>
            <consortium name="US DOE Joint Genome Institute (JGI-PGF)"/>
            <person name="Eastwood D.C."/>
            <person name="Floudas D."/>
            <person name="Binder M."/>
            <person name="Majcherczyk A."/>
            <person name="Schneider P."/>
            <person name="Aerts A."/>
            <person name="Asiegbu F.O."/>
            <person name="Baker S.E."/>
            <person name="Barry K."/>
            <person name="Bendiksby M."/>
            <person name="Blumentritt M."/>
            <person name="Coutinho P.M."/>
            <person name="Cullen D."/>
            <person name="Cullen D."/>
            <person name="Gathman A."/>
            <person name="Goodell B."/>
            <person name="Henrissat B."/>
            <person name="Ihrmark K."/>
            <person name="Kauserud H."/>
            <person name="Kohler A."/>
            <person name="LaButti K."/>
            <person name="Lapidus A."/>
            <person name="Lavin J.L."/>
            <person name="Lee Y.-H."/>
            <person name="Lindquist E."/>
            <person name="Lilly W."/>
            <person name="Lucas S."/>
            <person name="Morin E."/>
            <person name="Murat C."/>
            <person name="Oguiza J.A."/>
            <person name="Park J."/>
            <person name="Pisabarro A.G."/>
            <person name="Riley R."/>
            <person name="Rosling A."/>
            <person name="Salamov A."/>
            <person name="Schmidt O."/>
            <person name="Schmutz J."/>
            <person name="Skrede I."/>
            <person name="Stenlid J."/>
            <person name="Wiebenga A."/>
            <person name="Xie X."/>
            <person name="Kues U."/>
            <person name="Hibbett D.S."/>
            <person name="Hoffmeister D."/>
            <person name="Hogberg N."/>
            <person name="Martin F."/>
            <person name="Grigoriev I.V."/>
            <person name="Watkinson S.C."/>
        </authorList>
    </citation>
    <scope>NUCLEOTIDE SEQUENCE</scope>
    <source>
        <strain evidence="1">S7.9</strain>
    </source>
</reference>
<feature type="non-terminal residue" evidence="1">
    <location>
        <position position="180"/>
    </location>
</feature>